<dbReference type="AlphaFoldDB" id="A0A1F7F495"/>
<reference evidence="4 5" key="1">
    <citation type="journal article" date="2016" name="Nat. Commun.">
        <title>Thousands of microbial genomes shed light on interconnected biogeochemical processes in an aquifer system.</title>
        <authorList>
            <person name="Anantharaman K."/>
            <person name="Brown C.T."/>
            <person name="Hug L.A."/>
            <person name="Sharon I."/>
            <person name="Castelle C.J."/>
            <person name="Probst A.J."/>
            <person name="Thomas B.C."/>
            <person name="Singh A."/>
            <person name="Wilkins M.J."/>
            <person name="Karaoz U."/>
            <person name="Brodie E.L."/>
            <person name="Williams K.H."/>
            <person name="Hubbard S.S."/>
            <person name="Banfield J.F."/>
        </authorList>
    </citation>
    <scope>NUCLEOTIDE SEQUENCE [LARGE SCALE GENOMIC DNA]</scope>
</reference>
<evidence type="ECO:0000256" key="2">
    <source>
        <dbReference type="PROSITE-ProRule" id="PRU00169"/>
    </source>
</evidence>
<dbReference type="EMBL" id="MFYX01000126">
    <property type="protein sequence ID" value="OGK01408.1"/>
    <property type="molecule type" value="Genomic_DNA"/>
</dbReference>
<evidence type="ECO:0000313" key="4">
    <source>
        <dbReference type="EMBL" id="OGK01408.1"/>
    </source>
</evidence>
<dbReference type="PROSITE" id="PS50110">
    <property type="entry name" value="RESPONSE_REGULATORY"/>
    <property type="match status" value="1"/>
</dbReference>
<dbReference type="SUPFAM" id="SSF52172">
    <property type="entry name" value="CheY-like"/>
    <property type="match status" value="1"/>
</dbReference>
<evidence type="ECO:0000259" key="3">
    <source>
        <dbReference type="PROSITE" id="PS50110"/>
    </source>
</evidence>
<dbReference type="GO" id="GO:0000160">
    <property type="term" value="P:phosphorelay signal transduction system"/>
    <property type="evidence" value="ECO:0007669"/>
    <property type="project" value="InterPro"/>
</dbReference>
<dbReference type="Gene3D" id="3.40.50.2300">
    <property type="match status" value="1"/>
</dbReference>
<name>A0A1F7F495_UNCRA</name>
<protein>
    <recommendedName>
        <fullName evidence="3">Response regulatory domain-containing protein</fullName>
    </recommendedName>
</protein>
<dbReference type="CDD" id="cd00156">
    <property type="entry name" value="REC"/>
    <property type="match status" value="1"/>
</dbReference>
<dbReference type="PANTHER" id="PTHR44591">
    <property type="entry name" value="STRESS RESPONSE REGULATOR PROTEIN 1"/>
    <property type="match status" value="1"/>
</dbReference>
<sequence>MVHLTNSHPRRTRKKKDQRVVLVIEDDASASEMLTHFLERKNCRVATSENGLIGLTMIKFLKPDVIITDLMIPGLDGRVLVERIRENIYMKGKMVVVVSGMFTERYNGERIHDIDADAVFSKPVNLARLHAAIERYYAKG</sequence>
<evidence type="ECO:0000313" key="5">
    <source>
        <dbReference type="Proteomes" id="UP000179243"/>
    </source>
</evidence>
<dbReference type="InterPro" id="IPR001789">
    <property type="entry name" value="Sig_transdc_resp-reg_receiver"/>
</dbReference>
<dbReference type="Pfam" id="PF00072">
    <property type="entry name" value="Response_reg"/>
    <property type="match status" value="1"/>
</dbReference>
<feature type="domain" description="Response regulatory" evidence="3">
    <location>
        <begin position="20"/>
        <end position="137"/>
    </location>
</feature>
<comment type="caution">
    <text evidence="4">The sequence shown here is derived from an EMBL/GenBank/DDBJ whole genome shotgun (WGS) entry which is preliminary data.</text>
</comment>
<accession>A0A1F7F495</accession>
<gene>
    <name evidence="4" type="ORF">A2519_14970</name>
</gene>
<evidence type="ECO:0000256" key="1">
    <source>
        <dbReference type="ARBA" id="ARBA00022553"/>
    </source>
</evidence>
<proteinExistence type="predicted"/>
<organism evidence="4 5">
    <name type="scientific">Candidatus Raymondbacteria bacterium RIFOXYD12_FULL_49_13</name>
    <dbReference type="NCBI Taxonomy" id="1817890"/>
    <lineage>
        <taxon>Bacteria</taxon>
        <taxon>Raymondiibacteriota</taxon>
    </lineage>
</organism>
<dbReference type="Proteomes" id="UP000179243">
    <property type="component" value="Unassembled WGS sequence"/>
</dbReference>
<feature type="modified residue" description="4-aspartylphosphate" evidence="2">
    <location>
        <position position="69"/>
    </location>
</feature>
<dbReference type="SMART" id="SM00448">
    <property type="entry name" value="REC"/>
    <property type="match status" value="1"/>
</dbReference>
<dbReference type="PANTHER" id="PTHR44591:SF3">
    <property type="entry name" value="RESPONSE REGULATORY DOMAIN-CONTAINING PROTEIN"/>
    <property type="match status" value="1"/>
</dbReference>
<dbReference type="InterPro" id="IPR050595">
    <property type="entry name" value="Bact_response_regulator"/>
</dbReference>
<dbReference type="InterPro" id="IPR011006">
    <property type="entry name" value="CheY-like_superfamily"/>
</dbReference>
<keyword evidence="1 2" id="KW-0597">Phosphoprotein</keyword>